<feature type="transmembrane region" description="Helical" evidence="7">
    <location>
        <begin position="286"/>
        <end position="309"/>
    </location>
</feature>
<keyword evidence="4 7" id="KW-0812">Transmembrane</keyword>
<keyword evidence="10" id="KW-1185">Reference proteome</keyword>
<evidence type="ECO:0000256" key="2">
    <source>
        <dbReference type="ARBA" id="ARBA00006464"/>
    </source>
</evidence>
<keyword evidence="3 9" id="KW-0808">Transferase</keyword>
<evidence type="ECO:0000256" key="7">
    <source>
        <dbReference type="SAM" id="Phobius"/>
    </source>
</evidence>
<dbReference type="Pfam" id="PF13727">
    <property type="entry name" value="CoA_binding_3"/>
    <property type="match status" value="1"/>
</dbReference>
<dbReference type="InterPro" id="IPR017475">
    <property type="entry name" value="EPS_sugar_tfrase"/>
</dbReference>
<evidence type="ECO:0000313" key="9">
    <source>
        <dbReference type="EMBL" id="RZS53176.1"/>
    </source>
</evidence>
<dbReference type="PANTHER" id="PTHR30576:SF0">
    <property type="entry name" value="UNDECAPRENYL-PHOSPHATE N-ACETYLGALACTOSAMINYL 1-PHOSPHATE TRANSFERASE-RELATED"/>
    <property type="match status" value="1"/>
</dbReference>
<comment type="subcellular location">
    <subcellularLocation>
        <location evidence="1">Membrane</location>
        <topology evidence="1">Multi-pass membrane protein</topology>
    </subcellularLocation>
</comment>
<dbReference type="InterPro" id="IPR003362">
    <property type="entry name" value="Bact_transf"/>
</dbReference>
<evidence type="ECO:0000256" key="5">
    <source>
        <dbReference type="ARBA" id="ARBA00022989"/>
    </source>
</evidence>
<evidence type="ECO:0000256" key="4">
    <source>
        <dbReference type="ARBA" id="ARBA00022692"/>
    </source>
</evidence>
<comment type="similarity">
    <text evidence="2">Belongs to the bacterial sugar transferase family.</text>
</comment>
<dbReference type="OrthoDB" id="9808602at2"/>
<organism evidence="9 10">
    <name type="scientific">Sphaerotilus mobilis</name>
    <dbReference type="NCBI Taxonomy" id="47994"/>
    <lineage>
        <taxon>Bacteria</taxon>
        <taxon>Pseudomonadati</taxon>
        <taxon>Pseudomonadota</taxon>
        <taxon>Betaproteobacteria</taxon>
        <taxon>Burkholderiales</taxon>
        <taxon>Sphaerotilaceae</taxon>
        <taxon>Sphaerotilus</taxon>
    </lineage>
</organism>
<dbReference type="NCBIfam" id="TIGR03025">
    <property type="entry name" value="EPS_sugtrans"/>
    <property type="match status" value="1"/>
</dbReference>
<proteinExistence type="inferred from homology"/>
<dbReference type="EMBL" id="SGWV01000010">
    <property type="protein sequence ID" value="RZS53176.1"/>
    <property type="molecule type" value="Genomic_DNA"/>
</dbReference>
<dbReference type="AlphaFoldDB" id="A0A4Q7LFD2"/>
<dbReference type="RefSeq" id="WP_130482639.1">
    <property type="nucleotide sequence ID" value="NZ_SGWV01000010.1"/>
</dbReference>
<dbReference type="Pfam" id="PF02397">
    <property type="entry name" value="Bac_transf"/>
    <property type="match status" value="1"/>
</dbReference>
<name>A0A4Q7LFD2_9BURK</name>
<dbReference type="GO" id="GO:0016020">
    <property type="term" value="C:membrane"/>
    <property type="evidence" value="ECO:0007669"/>
    <property type="project" value="UniProtKB-SubCell"/>
</dbReference>
<feature type="transmembrane region" description="Helical" evidence="7">
    <location>
        <begin position="115"/>
        <end position="137"/>
    </location>
</feature>
<evidence type="ECO:0000256" key="3">
    <source>
        <dbReference type="ARBA" id="ARBA00022679"/>
    </source>
</evidence>
<dbReference type="Proteomes" id="UP000293433">
    <property type="component" value="Unassembled WGS sequence"/>
</dbReference>
<accession>A0A4Q7LFD2</accession>
<keyword evidence="5 7" id="KW-1133">Transmembrane helix</keyword>
<dbReference type="GO" id="GO:0016780">
    <property type="term" value="F:phosphotransferase activity, for other substituted phosphate groups"/>
    <property type="evidence" value="ECO:0007669"/>
    <property type="project" value="TreeGrafter"/>
</dbReference>
<dbReference type="NCBIfam" id="TIGR03013">
    <property type="entry name" value="EpsB_2"/>
    <property type="match status" value="1"/>
</dbReference>
<gene>
    <name evidence="9" type="ORF">EV685_2803</name>
</gene>
<protein>
    <submittedName>
        <fullName evidence="9">Sugar transferase (PEP-CTERM system associated)/exopolysaccharide biosynthesis polyprenyl glycosylphosphotransferase</fullName>
    </submittedName>
</protein>
<keyword evidence="6 7" id="KW-0472">Membrane</keyword>
<evidence type="ECO:0000313" key="10">
    <source>
        <dbReference type="Proteomes" id="UP000293433"/>
    </source>
</evidence>
<feature type="domain" description="Bacterial sugar transferase" evidence="8">
    <location>
        <begin position="283"/>
        <end position="466"/>
    </location>
</feature>
<feature type="transmembrane region" description="Helical" evidence="7">
    <location>
        <begin position="12"/>
        <end position="33"/>
    </location>
</feature>
<dbReference type="PANTHER" id="PTHR30576">
    <property type="entry name" value="COLANIC BIOSYNTHESIS UDP-GLUCOSE LIPID CARRIER TRANSFERASE"/>
    <property type="match status" value="1"/>
</dbReference>
<feature type="transmembrane region" description="Helical" evidence="7">
    <location>
        <begin position="53"/>
        <end position="74"/>
    </location>
</feature>
<dbReference type="Gene3D" id="3.40.50.720">
    <property type="entry name" value="NAD(P)-binding Rossmann-like Domain"/>
    <property type="match status" value="1"/>
</dbReference>
<reference evidence="9 10" key="1">
    <citation type="submission" date="2019-02" db="EMBL/GenBank/DDBJ databases">
        <title>Genomic Encyclopedia of Type Strains, Phase IV (KMG-IV): sequencing the most valuable type-strain genomes for metagenomic binning, comparative biology and taxonomic classification.</title>
        <authorList>
            <person name="Goeker M."/>
        </authorList>
    </citation>
    <scope>NUCLEOTIDE SEQUENCE [LARGE SCALE GENOMIC DNA]</scope>
    <source>
        <strain evidence="9 10">DSM 10617</strain>
    </source>
</reference>
<evidence type="ECO:0000259" key="8">
    <source>
        <dbReference type="Pfam" id="PF02397"/>
    </source>
</evidence>
<dbReference type="InterPro" id="IPR017464">
    <property type="entry name" value="Sugar_tfrase_EpsB_2"/>
</dbReference>
<evidence type="ECO:0000256" key="6">
    <source>
        <dbReference type="ARBA" id="ARBA00023136"/>
    </source>
</evidence>
<comment type="caution">
    <text evidence="9">The sequence shown here is derived from an EMBL/GenBank/DDBJ whole genome shotgun (WGS) entry which is preliminary data.</text>
</comment>
<sequence length="472" mass="52318">MFRVFQHRTSGTHFVELLADGLLCFVATLMAAMTLSSAASSPSAFASVGTPDVILSALAFALVMALMYSFVGLYRHRNLGLFPVVLRVAFVFLVGGYITYLAVKFMAYDGYASRLTGYSLLYLMGGMALYRGTAFMVRRAVGTRRVMIVGSGEEAGQVCADLRSAEQWQGYEVVGVYPSAHASSAPSAATTEAGVPVFDARRRMTDLVREHRISEIIVAVREQRGGGVPMDQLLDCRIAGVPILDLAGFYERTKAEVPVDSLKSSWLVYGEGFVQGRLREFTKRTFDIVSSATLLALASPLMLVTAVLIKLDSRGPALYRQERVGLGGETFQCIKFRSMRTDAEKDGVARWATKNDNRITRIGAFIRKTRIDELPQLISVLRGEMSMVGPRPERPSFVAQLREQIPFYDLRHTVKPGLTGWAQVRFSYGASIEDARRKHQFDLYYVKNNSLLLDLQVLIETVSVVLFREGAH</sequence>
<evidence type="ECO:0000256" key="1">
    <source>
        <dbReference type="ARBA" id="ARBA00004141"/>
    </source>
</evidence>
<feature type="transmembrane region" description="Helical" evidence="7">
    <location>
        <begin position="81"/>
        <end position="103"/>
    </location>
</feature>